<name>A0A9P0BMI5_BRAAE</name>
<feature type="compositionally biased region" description="Basic and acidic residues" evidence="1">
    <location>
        <begin position="235"/>
        <end position="244"/>
    </location>
</feature>
<proteinExistence type="predicted"/>
<keyword evidence="3" id="KW-1185">Reference proteome</keyword>
<dbReference type="InterPro" id="IPR004162">
    <property type="entry name" value="SINA-like_animal"/>
</dbReference>
<evidence type="ECO:0008006" key="4">
    <source>
        <dbReference type="Google" id="ProtNLM"/>
    </source>
</evidence>
<feature type="compositionally biased region" description="Low complexity" evidence="1">
    <location>
        <begin position="252"/>
        <end position="264"/>
    </location>
</feature>
<sequence>MFTILSDEVLDTLTCSKCSKYLSIPPVKVYPDKKILCGRCAKNNDHGLLSLYNSINNNFLFKCVNRYEGCTAVLNPNEMEEHENNCTSELYDCPICKIQQFSCFNMLVHYKNKHRGSVLKNPEVIVLPTKDTDNYYLYVNENQMFIWNIQVDTVHHMIKLENVLIGPQKLSRGIQCVYKVDNTISKYYNCETKFNTANIHTKKLTSENEVKCELVFKMESTRRFSFMGIRQQSLTEHEDPLQDDKIEEDSSFSEATPESSLSSSLDNDHTKVPIIFLPVSLRRLHQDWQLSDCKTVLTNILNPAYKLQALCEICEEPFQSVISGVYFYACDEKHNKHLACANCFKHQKVCSSGFSFKLFDKPGAIYKKLSFYCRWECGGHFNNLELRQHENTCPTRPYIKCPVVNCDVDCKNTFWLSDHFQNNHKNVTLEIATTSNVFMTFEFLKNKENIQYFVKDVFINIIVLKVSPTSRKCFVSKFCGVDNGDCQKVLIVLNKMYLTDSSQFLIERNGSARVIVKSI</sequence>
<dbReference type="EMBL" id="OV121140">
    <property type="protein sequence ID" value="CAH0564719.1"/>
    <property type="molecule type" value="Genomic_DNA"/>
</dbReference>
<accession>A0A9P0BMI5</accession>
<gene>
    <name evidence="2" type="ORF">MELIAE_LOCUS13194</name>
</gene>
<reference evidence="2" key="1">
    <citation type="submission" date="2021-12" db="EMBL/GenBank/DDBJ databases">
        <authorList>
            <person name="King R."/>
        </authorList>
    </citation>
    <scope>NUCLEOTIDE SEQUENCE</scope>
</reference>
<dbReference type="Proteomes" id="UP001154078">
    <property type="component" value="Chromosome 9"/>
</dbReference>
<dbReference type="PANTHER" id="PTHR45877:SF2">
    <property type="entry name" value="E3 UBIQUITIN-PROTEIN LIGASE SINA-RELATED"/>
    <property type="match status" value="1"/>
</dbReference>
<dbReference type="SUPFAM" id="SSF49599">
    <property type="entry name" value="TRAF domain-like"/>
    <property type="match status" value="1"/>
</dbReference>
<evidence type="ECO:0000313" key="3">
    <source>
        <dbReference type="Proteomes" id="UP001154078"/>
    </source>
</evidence>
<feature type="region of interest" description="Disordered" evidence="1">
    <location>
        <begin position="235"/>
        <end position="266"/>
    </location>
</feature>
<dbReference type="Gene3D" id="3.30.40.10">
    <property type="entry name" value="Zinc/RING finger domain, C3HC4 (zinc finger)"/>
    <property type="match status" value="1"/>
</dbReference>
<dbReference type="OrthoDB" id="6780401at2759"/>
<dbReference type="AlphaFoldDB" id="A0A9P0BMI5"/>
<dbReference type="GO" id="GO:0031624">
    <property type="term" value="F:ubiquitin conjugating enzyme binding"/>
    <property type="evidence" value="ECO:0007669"/>
    <property type="project" value="TreeGrafter"/>
</dbReference>
<evidence type="ECO:0000313" key="2">
    <source>
        <dbReference type="EMBL" id="CAH0564719.1"/>
    </source>
</evidence>
<dbReference type="PANTHER" id="PTHR45877">
    <property type="entry name" value="E3 UBIQUITIN-PROTEIN LIGASE SIAH2"/>
    <property type="match status" value="1"/>
</dbReference>
<dbReference type="GO" id="GO:0061630">
    <property type="term" value="F:ubiquitin protein ligase activity"/>
    <property type="evidence" value="ECO:0007669"/>
    <property type="project" value="TreeGrafter"/>
</dbReference>
<dbReference type="GO" id="GO:0043161">
    <property type="term" value="P:proteasome-mediated ubiquitin-dependent protein catabolic process"/>
    <property type="evidence" value="ECO:0007669"/>
    <property type="project" value="TreeGrafter"/>
</dbReference>
<dbReference type="GO" id="GO:0005737">
    <property type="term" value="C:cytoplasm"/>
    <property type="evidence" value="ECO:0007669"/>
    <property type="project" value="TreeGrafter"/>
</dbReference>
<organism evidence="2 3">
    <name type="scientific">Brassicogethes aeneus</name>
    <name type="common">Rape pollen beetle</name>
    <name type="synonym">Meligethes aeneus</name>
    <dbReference type="NCBI Taxonomy" id="1431903"/>
    <lineage>
        <taxon>Eukaryota</taxon>
        <taxon>Metazoa</taxon>
        <taxon>Ecdysozoa</taxon>
        <taxon>Arthropoda</taxon>
        <taxon>Hexapoda</taxon>
        <taxon>Insecta</taxon>
        <taxon>Pterygota</taxon>
        <taxon>Neoptera</taxon>
        <taxon>Endopterygota</taxon>
        <taxon>Coleoptera</taxon>
        <taxon>Polyphaga</taxon>
        <taxon>Cucujiformia</taxon>
        <taxon>Nitidulidae</taxon>
        <taxon>Meligethinae</taxon>
        <taxon>Brassicogethes</taxon>
    </lineage>
</organism>
<evidence type="ECO:0000256" key="1">
    <source>
        <dbReference type="SAM" id="MobiDB-lite"/>
    </source>
</evidence>
<protein>
    <recommendedName>
        <fullName evidence="4">E3 ubiquitin-protein ligase</fullName>
    </recommendedName>
</protein>
<dbReference type="InterPro" id="IPR013083">
    <property type="entry name" value="Znf_RING/FYVE/PHD"/>
</dbReference>